<accession>A0ACB8AYR2</accession>
<gene>
    <name evidence="1" type="ORF">BV22DRAFT_1041683</name>
</gene>
<proteinExistence type="predicted"/>
<protein>
    <submittedName>
        <fullName evidence="1">Uncharacterized protein</fullName>
    </submittedName>
</protein>
<comment type="caution">
    <text evidence="1">The sequence shown here is derived from an EMBL/GenBank/DDBJ whole genome shotgun (WGS) entry which is preliminary data.</text>
</comment>
<organism evidence="1 2">
    <name type="scientific">Leucogyrophana mollusca</name>
    <dbReference type="NCBI Taxonomy" id="85980"/>
    <lineage>
        <taxon>Eukaryota</taxon>
        <taxon>Fungi</taxon>
        <taxon>Dikarya</taxon>
        <taxon>Basidiomycota</taxon>
        <taxon>Agaricomycotina</taxon>
        <taxon>Agaricomycetes</taxon>
        <taxon>Agaricomycetidae</taxon>
        <taxon>Boletales</taxon>
        <taxon>Boletales incertae sedis</taxon>
        <taxon>Leucogyrophana</taxon>
    </lineage>
</organism>
<evidence type="ECO:0000313" key="2">
    <source>
        <dbReference type="Proteomes" id="UP000790709"/>
    </source>
</evidence>
<dbReference type="Proteomes" id="UP000790709">
    <property type="component" value="Unassembled WGS sequence"/>
</dbReference>
<reference evidence="1" key="1">
    <citation type="journal article" date="2021" name="New Phytol.">
        <title>Evolutionary innovations through gain and loss of genes in the ectomycorrhizal Boletales.</title>
        <authorList>
            <person name="Wu G."/>
            <person name="Miyauchi S."/>
            <person name="Morin E."/>
            <person name="Kuo A."/>
            <person name="Drula E."/>
            <person name="Varga T."/>
            <person name="Kohler A."/>
            <person name="Feng B."/>
            <person name="Cao Y."/>
            <person name="Lipzen A."/>
            <person name="Daum C."/>
            <person name="Hundley H."/>
            <person name="Pangilinan J."/>
            <person name="Johnson J."/>
            <person name="Barry K."/>
            <person name="LaButti K."/>
            <person name="Ng V."/>
            <person name="Ahrendt S."/>
            <person name="Min B."/>
            <person name="Choi I.G."/>
            <person name="Park H."/>
            <person name="Plett J.M."/>
            <person name="Magnuson J."/>
            <person name="Spatafora J.W."/>
            <person name="Nagy L.G."/>
            <person name="Henrissat B."/>
            <person name="Grigoriev I.V."/>
            <person name="Yang Z.L."/>
            <person name="Xu J."/>
            <person name="Martin F.M."/>
        </authorList>
    </citation>
    <scope>NUCLEOTIDE SEQUENCE</scope>
    <source>
        <strain evidence="1">KUC20120723A-06</strain>
    </source>
</reference>
<name>A0ACB8AYR2_9AGAM</name>
<dbReference type="EMBL" id="MU266769">
    <property type="protein sequence ID" value="KAH7918551.1"/>
    <property type="molecule type" value="Genomic_DNA"/>
</dbReference>
<sequence length="51" mass="5478">MVSAHRRFGDGDTQVRSACSDDACKMVSDVASPHAAFKSLPVSIPTQQFPQ</sequence>
<evidence type="ECO:0000313" key="1">
    <source>
        <dbReference type="EMBL" id="KAH7918551.1"/>
    </source>
</evidence>
<keyword evidence="2" id="KW-1185">Reference proteome</keyword>